<dbReference type="Proteomes" id="UP000199517">
    <property type="component" value="Unassembled WGS sequence"/>
</dbReference>
<dbReference type="Gene3D" id="3.10.50.40">
    <property type="match status" value="1"/>
</dbReference>
<dbReference type="InterPro" id="IPR023058">
    <property type="entry name" value="PPIase_PpiC_CS"/>
</dbReference>
<keyword evidence="4 6" id="KW-0697">Rotamase</keyword>
<dbReference type="AlphaFoldDB" id="A0A1I1V9Z1"/>
<dbReference type="InterPro" id="IPR050245">
    <property type="entry name" value="PrsA_foldase"/>
</dbReference>
<evidence type="ECO:0000256" key="3">
    <source>
        <dbReference type="ARBA" id="ARBA00013194"/>
    </source>
</evidence>
<evidence type="ECO:0000313" key="9">
    <source>
        <dbReference type="Proteomes" id="UP000199517"/>
    </source>
</evidence>
<dbReference type="Pfam" id="PF00639">
    <property type="entry name" value="Rotamase"/>
    <property type="match status" value="1"/>
</dbReference>
<sequence length="298" mass="31405">MSCTCQDSPQSSGCCGSGASLDSGFESGLEPNFGAGSGCPAPAVEGPVASVNGIALNRPTDVPDADVLRQRACTELLRQAAQRAGLLPADDLPADDGTTSEAATQAIESLLEQALAVPEPSDEACRRHYGAHTGRYRDGERVHLRHVLYAVTPGVDVQRLRGRAEETLLRLRCAHDGGESFARAARESSNCPTGVEGGDLGWLGREDCAPEFAREVFGAQEVGVLPRLVHSRFGLHVVEVVSRDAGRQRGFGEVRAAVASALRQQAWVNALRQYLQVLAGDAVLEGVALDGASTPLVQ</sequence>
<organism evidence="8 9">
    <name type="scientific">Paracidovorax konjaci</name>
    <dbReference type="NCBI Taxonomy" id="32040"/>
    <lineage>
        <taxon>Bacteria</taxon>
        <taxon>Pseudomonadati</taxon>
        <taxon>Pseudomonadota</taxon>
        <taxon>Betaproteobacteria</taxon>
        <taxon>Burkholderiales</taxon>
        <taxon>Comamonadaceae</taxon>
        <taxon>Paracidovorax</taxon>
    </lineage>
</organism>
<accession>A0A1I1V9Z1</accession>
<keyword evidence="5 6" id="KW-0413">Isomerase</keyword>
<dbReference type="InterPro" id="IPR046357">
    <property type="entry name" value="PPIase_dom_sf"/>
</dbReference>
<dbReference type="STRING" id="32040.SAMN04489710_106156"/>
<dbReference type="PANTHER" id="PTHR47245">
    <property type="entry name" value="PEPTIDYLPROLYL ISOMERASE"/>
    <property type="match status" value="1"/>
</dbReference>
<feature type="domain" description="PpiC" evidence="7">
    <location>
        <begin position="139"/>
        <end position="242"/>
    </location>
</feature>
<evidence type="ECO:0000259" key="7">
    <source>
        <dbReference type="PROSITE" id="PS50198"/>
    </source>
</evidence>
<dbReference type="GO" id="GO:0003755">
    <property type="term" value="F:peptidyl-prolyl cis-trans isomerase activity"/>
    <property type="evidence" value="ECO:0007669"/>
    <property type="project" value="UniProtKB-KW"/>
</dbReference>
<dbReference type="PROSITE" id="PS01096">
    <property type="entry name" value="PPIC_PPIASE_1"/>
    <property type="match status" value="1"/>
</dbReference>
<dbReference type="SUPFAM" id="SSF54534">
    <property type="entry name" value="FKBP-like"/>
    <property type="match status" value="1"/>
</dbReference>
<evidence type="ECO:0000256" key="4">
    <source>
        <dbReference type="ARBA" id="ARBA00023110"/>
    </source>
</evidence>
<dbReference type="RefSeq" id="WP_092952159.1">
    <property type="nucleotide sequence ID" value="NZ_FOMQ01000006.1"/>
</dbReference>
<dbReference type="PROSITE" id="PS50198">
    <property type="entry name" value="PPIC_PPIASE_2"/>
    <property type="match status" value="1"/>
</dbReference>
<evidence type="ECO:0000256" key="6">
    <source>
        <dbReference type="PROSITE-ProRule" id="PRU00278"/>
    </source>
</evidence>
<proteinExistence type="inferred from homology"/>
<dbReference type="OrthoDB" id="9769613at2"/>
<comment type="similarity">
    <text evidence="2">Belongs to the PpiC/parvulin rotamase family.</text>
</comment>
<evidence type="ECO:0000256" key="5">
    <source>
        <dbReference type="ARBA" id="ARBA00023235"/>
    </source>
</evidence>
<reference evidence="9" key="1">
    <citation type="submission" date="2016-10" db="EMBL/GenBank/DDBJ databases">
        <authorList>
            <person name="Varghese N."/>
            <person name="Submissions S."/>
        </authorList>
    </citation>
    <scope>NUCLEOTIDE SEQUENCE [LARGE SCALE GENOMIC DNA]</scope>
    <source>
        <strain evidence="9">DSM 7481</strain>
    </source>
</reference>
<evidence type="ECO:0000256" key="1">
    <source>
        <dbReference type="ARBA" id="ARBA00000971"/>
    </source>
</evidence>
<keyword evidence="9" id="KW-1185">Reference proteome</keyword>
<dbReference type="EC" id="5.2.1.8" evidence="3"/>
<protein>
    <recommendedName>
        <fullName evidence="3">peptidylprolyl isomerase</fullName>
        <ecNumber evidence="3">5.2.1.8</ecNumber>
    </recommendedName>
</protein>
<dbReference type="PANTHER" id="PTHR47245:SF2">
    <property type="entry name" value="PEPTIDYL-PROLYL CIS-TRANS ISOMERASE HP_0175-RELATED"/>
    <property type="match status" value="1"/>
</dbReference>
<comment type="catalytic activity">
    <reaction evidence="1">
        <text>[protein]-peptidylproline (omega=180) = [protein]-peptidylproline (omega=0)</text>
        <dbReference type="Rhea" id="RHEA:16237"/>
        <dbReference type="Rhea" id="RHEA-COMP:10747"/>
        <dbReference type="Rhea" id="RHEA-COMP:10748"/>
        <dbReference type="ChEBI" id="CHEBI:83833"/>
        <dbReference type="ChEBI" id="CHEBI:83834"/>
        <dbReference type="EC" id="5.2.1.8"/>
    </reaction>
</comment>
<evidence type="ECO:0000256" key="2">
    <source>
        <dbReference type="ARBA" id="ARBA00007656"/>
    </source>
</evidence>
<dbReference type="InterPro" id="IPR000297">
    <property type="entry name" value="PPIase_PpiC"/>
</dbReference>
<dbReference type="EMBL" id="FOMQ01000006">
    <property type="protein sequence ID" value="SFD79832.1"/>
    <property type="molecule type" value="Genomic_DNA"/>
</dbReference>
<evidence type="ECO:0000313" key="8">
    <source>
        <dbReference type="EMBL" id="SFD79832.1"/>
    </source>
</evidence>
<name>A0A1I1V9Z1_9BURK</name>
<gene>
    <name evidence="8" type="ORF">SAMN04489710_106156</name>
</gene>